<dbReference type="InterPro" id="IPR019888">
    <property type="entry name" value="Tscrpt_reg_AsnC-like"/>
</dbReference>
<dbReference type="PANTHER" id="PTHR30154">
    <property type="entry name" value="LEUCINE-RESPONSIVE REGULATORY PROTEIN"/>
    <property type="match status" value="1"/>
</dbReference>
<keyword evidence="6" id="KW-1185">Reference proteome</keyword>
<dbReference type="Proteomes" id="UP000515976">
    <property type="component" value="Chromosome"/>
</dbReference>
<feature type="domain" description="HTH asnC-type" evidence="4">
    <location>
        <begin position="189"/>
        <end position="246"/>
    </location>
</feature>
<feature type="domain" description="HTH asnC-type" evidence="4">
    <location>
        <begin position="12"/>
        <end position="72"/>
    </location>
</feature>
<protein>
    <submittedName>
        <fullName evidence="5">Lrp/AsnC family transcriptional regulator</fullName>
    </submittedName>
</protein>
<keyword evidence="2" id="KW-0238">DNA-binding</keyword>
<dbReference type="Pfam" id="PF13404">
    <property type="entry name" value="HTH_AsnC-type"/>
    <property type="match status" value="2"/>
</dbReference>
<dbReference type="PRINTS" id="PR00033">
    <property type="entry name" value="HTHASNC"/>
</dbReference>
<reference evidence="5 6" key="1">
    <citation type="submission" date="2020-08" db="EMBL/GenBank/DDBJ databases">
        <title>Genome sequence of Phycicoccus endophyticus JCM 31784T.</title>
        <authorList>
            <person name="Hyun D.-W."/>
            <person name="Bae J.-W."/>
        </authorList>
    </citation>
    <scope>NUCLEOTIDE SEQUENCE [LARGE SCALE GENOMIC DNA]</scope>
    <source>
        <strain evidence="5 6">JCM 31784</strain>
    </source>
</reference>
<dbReference type="Gene3D" id="1.10.10.10">
    <property type="entry name" value="Winged helix-like DNA-binding domain superfamily/Winged helix DNA-binding domain"/>
    <property type="match status" value="2"/>
</dbReference>
<sequence>MTQQSLARSATVDAVDRRIIRGLQLRPRVGFVRLGEVLGLSEQATARRYRRLVRSGVLRIFGVVNPKVVGEAAWHVRVRCRPDAAESLANALARRDDIVWVGIGAAGAEVLFVVRSLTAERREALLTRTLPRTSHVLDISAAVVLHYFTGLRADDWGGLADHLTAEEDAALRMPPGPRTDPRGIELLPTDVAILDALQRDGRATYADLGAAAGISPGRVARRLGTLIERRAVTIDADIAAAAIGFPVHAYLFLRVSPSRLQEVGESLAERPEVGMAAAISGTHNLLATLSCRSLFDVYTFTTEQIGRLDGVRDLEVGIGGRVVKQSGGLLDDGRLVLPAD</sequence>
<dbReference type="InterPro" id="IPR036388">
    <property type="entry name" value="WH-like_DNA-bd_sf"/>
</dbReference>
<dbReference type="PANTHER" id="PTHR30154:SF34">
    <property type="entry name" value="TRANSCRIPTIONAL REGULATOR AZLB"/>
    <property type="match status" value="1"/>
</dbReference>
<proteinExistence type="predicted"/>
<evidence type="ECO:0000256" key="2">
    <source>
        <dbReference type="ARBA" id="ARBA00023125"/>
    </source>
</evidence>
<dbReference type="Gene3D" id="3.30.70.920">
    <property type="match status" value="1"/>
</dbReference>
<dbReference type="SUPFAM" id="SSF46785">
    <property type="entry name" value="Winged helix' DNA-binding domain"/>
    <property type="match status" value="2"/>
</dbReference>
<dbReference type="InterPro" id="IPR019887">
    <property type="entry name" value="Tscrpt_reg_AsnC/Lrp_C"/>
</dbReference>
<dbReference type="InterPro" id="IPR000485">
    <property type="entry name" value="AsnC-type_HTH_dom"/>
</dbReference>
<evidence type="ECO:0000256" key="3">
    <source>
        <dbReference type="ARBA" id="ARBA00023163"/>
    </source>
</evidence>
<dbReference type="InterPro" id="IPR011008">
    <property type="entry name" value="Dimeric_a/b-barrel"/>
</dbReference>
<gene>
    <name evidence="5" type="ORF">H9L10_11355</name>
</gene>
<keyword evidence="3" id="KW-0804">Transcription</keyword>
<evidence type="ECO:0000313" key="5">
    <source>
        <dbReference type="EMBL" id="QNN48869.1"/>
    </source>
</evidence>
<evidence type="ECO:0000259" key="4">
    <source>
        <dbReference type="PROSITE" id="PS50956"/>
    </source>
</evidence>
<evidence type="ECO:0000256" key="1">
    <source>
        <dbReference type="ARBA" id="ARBA00023015"/>
    </source>
</evidence>
<dbReference type="SUPFAM" id="SSF54909">
    <property type="entry name" value="Dimeric alpha+beta barrel"/>
    <property type="match status" value="1"/>
</dbReference>
<dbReference type="EMBL" id="CP060712">
    <property type="protein sequence ID" value="QNN48869.1"/>
    <property type="molecule type" value="Genomic_DNA"/>
</dbReference>
<dbReference type="InterPro" id="IPR036390">
    <property type="entry name" value="WH_DNA-bd_sf"/>
</dbReference>
<dbReference type="GO" id="GO:0043200">
    <property type="term" value="P:response to amino acid"/>
    <property type="evidence" value="ECO:0007669"/>
    <property type="project" value="TreeGrafter"/>
</dbReference>
<dbReference type="GO" id="GO:0005829">
    <property type="term" value="C:cytosol"/>
    <property type="evidence" value="ECO:0007669"/>
    <property type="project" value="TreeGrafter"/>
</dbReference>
<organism evidence="5 6">
    <name type="scientific">Phycicoccus endophyticus</name>
    <dbReference type="NCBI Taxonomy" id="1690220"/>
    <lineage>
        <taxon>Bacteria</taxon>
        <taxon>Bacillati</taxon>
        <taxon>Actinomycetota</taxon>
        <taxon>Actinomycetes</taxon>
        <taxon>Micrococcales</taxon>
        <taxon>Intrasporangiaceae</taxon>
        <taxon>Phycicoccus</taxon>
    </lineage>
</organism>
<dbReference type="KEGG" id="pei:H9L10_11355"/>
<dbReference type="AlphaFoldDB" id="A0A7G9QZU4"/>
<dbReference type="PROSITE" id="PS50956">
    <property type="entry name" value="HTH_ASNC_2"/>
    <property type="match status" value="2"/>
</dbReference>
<keyword evidence="1" id="KW-0805">Transcription regulation</keyword>
<name>A0A7G9QZU4_9MICO</name>
<evidence type="ECO:0000313" key="6">
    <source>
        <dbReference type="Proteomes" id="UP000515976"/>
    </source>
</evidence>
<dbReference type="SMART" id="SM00344">
    <property type="entry name" value="HTH_ASNC"/>
    <property type="match status" value="2"/>
</dbReference>
<accession>A0A7G9QZU4</accession>
<dbReference type="RefSeq" id="WP_166102749.1">
    <property type="nucleotide sequence ID" value="NZ_BMMY01000014.1"/>
</dbReference>
<dbReference type="Pfam" id="PF01037">
    <property type="entry name" value="AsnC_trans_reg"/>
    <property type="match status" value="1"/>
</dbReference>
<dbReference type="GO" id="GO:0043565">
    <property type="term" value="F:sequence-specific DNA binding"/>
    <property type="evidence" value="ECO:0007669"/>
    <property type="project" value="InterPro"/>
</dbReference>